<evidence type="ECO:0000256" key="10">
    <source>
        <dbReference type="ARBA" id="ARBA00023160"/>
    </source>
</evidence>
<comment type="catalytic activity">
    <reaction evidence="14">
        <text>a 2,3-saturated acyl-[ACP] + NADP(+) = a (2E)-enoyl-[ACP] + NADPH + H(+)</text>
        <dbReference type="Rhea" id="RHEA:22564"/>
        <dbReference type="Rhea" id="RHEA-COMP:9925"/>
        <dbReference type="Rhea" id="RHEA-COMP:9926"/>
        <dbReference type="ChEBI" id="CHEBI:15378"/>
        <dbReference type="ChEBI" id="CHEBI:57783"/>
        <dbReference type="ChEBI" id="CHEBI:58349"/>
        <dbReference type="ChEBI" id="CHEBI:78784"/>
        <dbReference type="ChEBI" id="CHEBI:78785"/>
        <dbReference type="EC" id="1.3.1.104"/>
    </reaction>
</comment>
<evidence type="ECO:0000259" key="15">
    <source>
        <dbReference type="SMART" id="SM00829"/>
    </source>
</evidence>
<evidence type="ECO:0000256" key="4">
    <source>
        <dbReference type="ARBA" id="ARBA00022832"/>
    </source>
</evidence>
<comment type="similarity">
    <text evidence="2">Belongs to the zinc-containing alcohol dehydrogenase family. Quinone oxidoreductase subfamily.</text>
</comment>
<dbReference type="InterPro" id="IPR011032">
    <property type="entry name" value="GroES-like_sf"/>
</dbReference>
<gene>
    <name evidence="16" type="primary">Mecr</name>
    <name evidence="16" type="ORF">T10_11541</name>
</gene>
<dbReference type="STRING" id="268474.A0A0V1MZ80"/>
<dbReference type="SUPFAM" id="SSF50129">
    <property type="entry name" value="GroES-like"/>
    <property type="match status" value="1"/>
</dbReference>
<dbReference type="PANTHER" id="PTHR43981:SF2">
    <property type="entry name" value="ENOYL-[ACYL-CARRIER-PROTEIN] REDUCTASE, MITOCHONDRIAL"/>
    <property type="match status" value="1"/>
</dbReference>
<dbReference type="InterPro" id="IPR051034">
    <property type="entry name" value="Mito_Enoyl-ACP_Reductase"/>
</dbReference>
<dbReference type="GO" id="GO:0006633">
    <property type="term" value="P:fatty acid biosynthetic process"/>
    <property type="evidence" value="ECO:0007669"/>
    <property type="project" value="UniProtKB-KW"/>
</dbReference>
<evidence type="ECO:0000256" key="12">
    <source>
        <dbReference type="ARBA" id="ARBA00041058"/>
    </source>
</evidence>
<keyword evidence="3" id="KW-0444">Lipid biosynthesis</keyword>
<dbReference type="AlphaFoldDB" id="A0A0V1MZ80"/>
<evidence type="ECO:0000256" key="6">
    <source>
        <dbReference type="ARBA" id="ARBA00022946"/>
    </source>
</evidence>
<evidence type="ECO:0000256" key="13">
    <source>
        <dbReference type="ARBA" id="ARBA00042123"/>
    </source>
</evidence>
<reference evidence="16 17" key="1">
    <citation type="submission" date="2015-01" db="EMBL/GenBank/DDBJ databases">
        <title>Evolution of Trichinella species and genotypes.</title>
        <authorList>
            <person name="Korhonen P.K."/>
            <person name="Edoardo P."/>
            <person name="Giuseppe L.R."/>
            <person name="Gasser R.B."/>
        </authorList>
    </citation>
    <scope>NUCLEOTIDE SEQUENCE [LARGE SCALE GENOMIC DNA]</scope>
    <source>
        <strain evidence="16">ISS1980</strain>
    </source>
</reference>
<comment type="caution">
    <text evidence="16">The sequence shown here is derived from an EMBL/GenBank/DDBJ whole genome shotgun (WGS) entry which is preliminary data.</text>
</comment>
<dbReference type="GO" id="GO:0005739">
    <property type="term" value="C:mitochondrion"/>
    <property type="evidence" value="ECO:0007669"/>
    <property type="project" value="UniProtKB-SubCell"/>
</dbReference>
<protein>
    <recommendedName>
        <fullName evidence="12">Enoyl-[acyl-carrier-protein] reductase, mitochondrial</fullName>
        <ecNumber evidence="11">1.3.1.104</ecNumber>
    </recommendedName>
    <alternativeName>
        <fullName evidence="13">2-enoyl thioester reductase</fullName>
    </alternativeName>
</protein>
<dbReference type="SUPFAM" id="SSF51735">
    <property type="entry name" value="NAD(P)-binding Rossmann-fold domains"/>
    <property type="match status" value="1"/>
</dbReference>
<dbReference type="Pfam" id="PF00107">
    <property type="entry name" value="ADH_zinc_N"/>
    <property type="match status" value="1"/>
</dbReference>
<evidence type="ECO:0000256" key="14">
    <source>
        <dbReference type="ARBA" id="ARBA00048843"/>
    </source>
</evidence>
<dbReference type="PANTHER" id="PTHR43981">
    <property type="entry name" value="ENOYL-[ACYL-CARRIER-PROTEIN] REDUCTASE, MITOCHONDRIAL"/>
    <property type="match status" value="1"/>
</dbReference>
<keyword evidence="7" id="KW-0560">Oxidoreductase</keyword>
<organism evidence="16 17">
    <name type="scientific">Trichinella papuae</name>
    <dbReference type="NCBI Taxonomy" id="268474"/>
    <lineage>
        <taxon>Eukaryota</taxon>
        <taxon>Metazoa</taxon>
        <taxon>Ecdysozoa</taxon>
        <taxon>Nematoda</taxon>
        <taxon>Enoplea</taxon>
        <taxon>Dorylaimia</taxon>
        <taxon>Trichinellida</taxon>
        <taxon>Trichinellidae</taxon>
        <taxon>Trichinella</taxon>
    </lineage>
</organism>
<evidence type="ECO:0000256" key="11">
    <source>
        <dbReference type="ARBA" id="ARBA00038963"/>
    </source>
</evidence>
<evidence type="ECO:0000313" key="16">
    <source>
        <dbReference type="EMBL" id="KRZ77044.1"/>
    </source>
</evidence>
<evidence type="ECO:0000256" key="7">
    <source>
        <dbReference type="ARBA" id="ARBA00023002"/>
    </source>
</evidence>
<evidence type="ECO:0000256" key="2">
    <source>
        <dbReference type="ARBA" id="ARBA00010371"/>
    </source>
</evidence>
<dbReference type="InterPro" id="IPR013149">
    <property type="entry name" value="ADH-like_C"/>
</dbReference>
<feature type="domain" description="Enoyl reductase (ER)" evidence="15">
    <location>
        <begin position="113"/>
        <end position="432"/>
    </location>
</feature>
<dbReference type="EC" id="1.3.1.104" evidence="11"/>
<evidence type="ECO:0000256" key="5">
    <source>
        <dbReference type="ARBA" id="ARBA00022857"/>
    </source>
</evidence>
<dbReference type="Gene3D" id="3.40.50.720">
    <property type="entry name" value="NAD(P)-binding Rossmann-like Domain"/>
    <property type="match status" value="1"/>
</dbReference>
<dbReference type="InterPro" id="IPR036291">
    <property type="entry name" value="NAD(P)-bd_dom_sf"/>
</dbReference>
<keyword evidence="5" id="KW-0521">NADP</keyword>
<keyword evidence="10" id="KW-0275">Fatty acid biosynthesis</keyword>
<name>A0A0V1MZ80_9BILA</name>
<dbReference type="CDD" id="cd08290">
    <property type="entry name" value="ETR"/>
    <property type="match status" value="1"/>
</dbReference>
<dbReference type="GO" id="GO:0141148">
    <property type="term" value="F:enoyl-[acyl-carrier-protein] reductase (NADPH) activity"/>
    <property type="evidence" value="ECO:0007669"/>
    <property type="project" value="UniProtKB-EC"/>
</dbReference>
<accession>A0A0V1MZ80</accession>
<proteinExistence type="inferred from homology"/>
<evidence type="ECO:0000256" key="9">
    <source>
        <dbReference type="ARBA" id="ARBA00023128"/>
    </source>
</evidence>
<keyword evidence="8" id="KW-0443">Lipid metabolism</keyword>
<dbReference type="Gene3D" id="3.90.180.10">
    <property type="entry name" value="Medium-chain alcohol dehydrogenases, catalytic domain"/>
    <property type="match status" value="1"/>
</dbReference>
<dbReference type="InterPro" id="IPR020843">
    <property type="entry name" value="ER"/>
</dbReference>
<sequence>MKNENCNETSFQASHLLSSYFQFIIFEIDKRIQFVFFLDSRTRLLSSMLVQSQQQSNQSGICSLVILDTLLAVVQQFSTLYTKMLFRCWLSAGSFVVHKRALQSLQMVYAEYGDPSKVLHERTEELKPLSKGELRYKMLAASINPSDINQVQGVYPVKPPLPAVGGGDCVMKVEELGPEVKEFQVGDWAIPSHPGFGAWRTCGITTPEHLIKVNNKLPAQYAATLSVNPSTAYRMLKGYVKLGAGDAVLQNAANSAVGQLIIQLARHFGHKTVNIIRDKNDGGKTAEYLRSLGADYVVTDTQFKEESKRIFGELGPPKLALNCVSGRSTLYLAGALAPRGKLVTYGGMSKQALQIPSGALIFKNIQVLGFWLTDWDQKPENRQQRIQMLDELSELALSGKLKMPLYESVPFKDFGRAMEESLTGTGKKKMLVFD</sequence>
<comment type="subcellular location">
    <subcellularLocation>
        <location evidence="1">Mitochondrion</location>
    </subcellularLocation>
</comment>
<evidence type="ECO:0000313" key="17">
    <source>
        <dbReference type="Proteomes" id="UP000054843"/>
    </source>
</evidence>
<evidence type="ECO:0000256" key="1">
    <source>
        <dbReference type="ARBA" id="ARBA00004173"/>
    </source>
</evidence>
<keyword evidence="4" id="KW-0276">Fatty acid metabolism</keyword>
<dbReference type="SMART" id="SM00829">
    <property type="entry name" value="PKS_ER"/>
    <property type="match status" value="1"/>
</dbReference>
<dbReference type="OrthoDB" id="7482721at2759"/>
<dbReference type="Pfam" id="PF08240">
    <property type="entry name" value="ADH_N"/>
    <property type="match status" value="1"/>
</dbReference>
<keyword evidence="17" id="KW-1185">Reference proteome</keyword>
<dbReference type="InterPro" id="IPR013154">
    <property type="entry name" value="ADH-like_N"/>
</dbReference>
<dbReference type="EMBL" id="JYDO01000023">
    <property type="protein sequence ID" value="KRZ77044.1"/>
    <property type="molecule type" value="Genomic_DNA"/>
</dbReference>
<evidence type="ECO:0000256" key="3">
    <source>
        <dbReference type="ARBA" id="ARBA00022516"/>
    </source>
</evidence>
<keyword evidence="9" id="KW-0496">Mitochondrion</keyword>
<evidence type="ECO:0000256" key="8">
    <source>
        <dbReference type="ARBA" id="ARBA00023098"/>
    </source>
</evidence>
<dbReference type="FunFam" id="3.40.50.720:FF:000112">
    <property type="entry name" value="Enoyl-[acyl-carrier-protein] reductase 1, mitochondrial"/>
    <property type="match status" value="1"/>
</dbReference>
<keyword evidence="6" id="KW-0809">Transit peptide</keyword>
<dbReference type="Proteomes" id="UP000054843">
    <property type="component" value="Unassembled WGS sequence"/>
</dbReference>